<dbReference type="SMART" id="SM00345">
    <property type="entry name" value="HTH_GNTR"/>
    <property type="match status" value="1"/>
</dbReference>
<dbReference type="GO" id="GO:0003677">
    <property type="term" value="F:DNA binding"/>
    <property type="evidence" value="ECO:0007669"/>
    <property type="project" value="UniProtKB-KW"/>
</dbReference>
<dbReference type="Gene3D" id="1.10.10.10">
    <property type="entry name" value="Winged helix-like DNA-binding domain superfamily/Winged helix DNA-binding domain"/>
    <property type="match status" value="1"/>
</dbReference>
<proteinExistence type="predicted"/>
<dbReference type="GO" id="GO:0003700">
    <property type="term" value="F:DNA-binding transcription factor activity"/>
    <property type="evidence" value="ECO:0007669"/>
    <property type="project" value="InterPro"/>
</dbReference>
<protein>
    <submittedName>
        <fullName evidence="5">DNA-binding transcriptional regulator, GntR family</fullName>
    </submittedName>
</protein>
<dbReference type="InterPro" id="IPR000524">
    <property type="entry name" value="Tscrpt_reg_HTH_GntR"/>
</dbReference>
<dbReference type="PROSITE" id="PS50949">
    <property type="entry name" value="HTH_GNTR"/>
    <property type="match status" value="1"/>
</dbReference>
<dbReference type="CDD" id="cd07377">
    <property type="entry name" value="WHTH_GntR"/>
    <property type="match status" value="1"/>
</dbReference>
<dbReference type="Pfam" id="PF07729">
    <property type="entry name" value="FCD"/>
    <property type="match status" value="1"/>
</dbReference>
<dbReference type="SUPFAM" id="SSF46785">
    <property type="entry name" value="Winged helix' DNA-binding domain"/>
    <property type="match status" value="1"/>
</dbReference>
<evidence type="ECO:0000313" key="6">
    <source>
        <dbReference type="Proteomes" id="UP000183407"/>
    </source>
</evidence>
<keyword evidence="2 5" id="KW-0238">DNA-binding</keyword>
<accession>A0A1H4JBU9</accession>
<reference evidence="6" key="1">
    <citation type="submission" date="2016-10" db="EMBL/GenBank/DDBJ databases">
        <authorList>
            <person name="Varghese N."/>
        </authorList>
    </citation>
    <scope>NUCLEOTIDE SEQUENCE [LARGE SCALE GENOMIC DNA]</scope>
    <source>
        <strain evidence="6">DSM 44719</strain>
    </source>
</reference>
<dbReference type="InterPro" id="IPR008920">
    <property type="entry name" value="TF_FadR/GntR_C"/>
</dbReference>
<dbReference type="Proteomes" id="UP000183407">
    <property type="component" value="Unassembled WGS sequence"/>
</dbReference>
<dbReference type="InterPro" id="IPR036390">
    <property type="entry name" value="WH_DNA-bd_sf"/>
</dbReference>
<dbReference type="PANTHER" id="PTHR43537:SF5">
    <property type="entry name" value="UXU OPERON TRANSCRIPTIONAL REGULATOR"/>
    <property type="match status" value="1"/>
</dbReference>
<dbReference type="InterPro" id="IPR036388">
    <property type="entry name" value="WH-like_DNA-bd_sf"/>
</dbReference>
<dbReference type="Pfam" id="PF00392">
    <property type="entry name" value="GntR"/>
    <property type="match status" value="1"/>
</dbReference>
<evidence type="ECO:0000259" key="4">
    <source>
        <dbReference type="PROSITE" id="PS50949"/>
    </source>
</evidence>
<dbReference type="Gene3D" id="1.20.120.530">
    <property type="entry name" value="GntR ligand-binding domain-like"/>
    <property type="match status" value="1"/>
</dbReference>
<sequence>MQPAMKLERTSLVDQAVEQLRSQIIDGSLPPGTPLPEGQISDSLGIARPTVREVLLRLQNDGLVQKQGRGLPLAVTRISREDLIDIFTARFHLEAAGARSFDTATENAREAVDRSLEELEAAVASSDRLAQVRLDSQCHTAVVGLTGSRRLVAAHTQLLVEARLAAVTSRGADRVVAVANHREFVDLLRAGQTEAACKQLERRMNVARDRVLQNLPG</sequence>
<evidence type="ECO:0000256" key="1">
    <source>
        <dbReference type="ARBA" id="ARBA00023015"/>
    </source>
</evidence>
<dbReference type="RefSeq" id="WP_083400346.1">
    <property type="nucleotide sequence ID" value="NZ_FNTL01000003.1"/>
</dbReference>
<name>A0A1H4JBU9_RHOJO</name>
<gene>
    <name evidence="5" type="ORF">SAMN04490220_0776</name>
</gene>
<dbReference type="OrthoDB" id="3172099at2"/>
<dbReference type="SMART" id="SM00895">
    <property type="entry name" value="FCD"/>
    <property type="match status" value="1"/>
</dbReference>
<evidence type="ECO:0000256" key="3">
    <source>
        <dbReference type="ARBA" id="ARBA00023163"/>
    </source>
</evidence>
<keyword evidence="3" id="KW-0804">Transcription</keyword>
<evidence type="ECO:0000256" key="2">
    <source>
        <dbReference type="ARBA" id="ARBA00023125"/>
    </source>
</evidence>
<evidence type="ECO:0000313" key="5">
    <source>
        <dbReference type="EMBL" id="SEB43597.1"/>
    </source>
</evidence>
<keyword evidence="1" id="KW-0805">Transcription regulation</keyword>
<organism evidence="5 6">
    <name type="scientific">Rhodococcus jostii</name>
    <dbReference type="NCBI Taxonomy" id="132919"/>
    <lineage>
        <taxon>Bacteria</taxon>
        <taxon>Bacillati</taxon>
        <taxon>Actinomycetota</taxon>
        <taxon>Actinomycetes</taxon>
        <taxon>Mycobacteriales</taxon>
        <taxon>Nocardiaceae</taxon>
        <taxon>Rhodococcus</taxon>
    </lineage>
</organism>
<dbReference type="AlphaFoldDB" id="A0A1H4JBU9"/>
<dbReference type="SUPFAM" id="SSF48008">
    <property type="entry name" value="GntR ligand-binding domain-like"/>
    <property type="match status" value="1"/>
</dbReference>
<dbReference type="EMBL" id="FNTL01000003">
    <property type="protein sequence ID" value="SEB43597.1"/>
    <property type="molecule type" value="Genomic_DNA"/>
</dbReference>
<dbReference type="InterPro" id="IPR011711">
    <property type="entry name" value="GntR_C"/>
</dbReference>
<feature type="domain" description="HTH gntR-type" evidence="4">
    <location>
        <begin position="10"/>
        <end position="76"/>
    </location>
</feature>
<dbReference type="PANTHER" id="PTHR43537">
    <property type="entry name" value="TRANSCRIPTIONAL REGULATOR, GNTR FAMILY"/>
    <property type="match status" value="1"/>
</dbReference>